<dbReference type="Gene3D" id="1.10.510.10">
    <property type="entry name" value="Transferase(Phosphotransferase) domain 1"/>
    <property type="match status" value="1"/>
</dbReference>
<evidence type="ECO:0000259" key="1">
    <source>
        <dbReference type="PROSITE" id="PS50011"/>
    </source>
</evidence>
<dbReference type="GO" id="GO:0004672">
    <property type="term" value="F:protein kinase activity"/>
    <property type="evidence" value="ECO:0007669"/>
    <property type="project" value="InterPro"/>
</dbReference>
<dbReference type="Proteomes" id="UP000224634">
    <property type="component" value="Unassembled WGS sequence"/>
</dbReference>
<evidence type="ECO:0000313" key="3">
    <source>
        <dbReference type="Proteomes" id="UP000224634"/>
    </source>
</evidence>
<dbReference type="SUPFAM" id="SSF56112">
    <property type="entry name" value="Protein kinase-like (PK-like)"/>
    <property type="match status" value="1"/>
</dbReference>
<comment type="caution">
    <text evidence="2">The sequence shown here is derived from an EMBL/GenBank/DDBJ whole genome shotgun (WGS) entry which is preliminary data.</text>
</comment>
<dbReference type="PROSITE" id="PS50011">
    <property type="entry name" value="PROTEIN_KINASE_DOM"/>
    <property type="match status" value="1"/>
</dbReference>
<gene>
    <name evidence="2" type="ORF">AJ80_00187</name>
</gene>
<proteinExistence type="predicted"/>
<dbReference type="AlphaFoldDB" id="A0A2B7Z313"/>
<dbReference type="Pfam" id="PF03109">
    <property type="entry name" value="ABC1"/>
    <property type="match status" value="1"/>
</dbReference>
<keyword evidence="3" id="KW-1185">Reference proteome</keyword>
<accession>A0A2B7Z313</accession>
<dbReference type="EMBL" id="PDNA01000001">
    <property type="protein sequence ID" value="PGH28296.1"/>
    <property type="molecule type" value="Genomic_DNA"/>
</dbReference>
<dbReference type="OrthoDB" id="4267316at2759"/>
<dbReference type="GO" id="GO:0005524">
    <property type="term" value="F:ATP binding"/>
    <property type="evidence" value="ECO:0007669"/>
    <property type="project" value="InterPro"/>
</dbReference>
<evidence type="ECO:0000313" key="2">
    <source>
        <dbReference type="EMBL" id="PGH28296.1"/>
    </source>
</evidence>
<dbReference type="InterPro" id="IPR011009">
    <property type="entry name" value="Kinase-like_dom_sf"/>
</dbReference>
<feature type="domain" description="Protein kinase" evidence="1">
    <location>
        <begin position="79"/>
        <end position="341"/>
    </location>
</feature>
<dbReference type="InterPro" id="IPR004147">
    <property type="entry name" value="ABC1_dom"/>
</dbReference>
<reference evidence="2 3" key="1">
    <citation type="submission" date="2017-10" db="EMBL/GenBank/DDBJ databases">
        <title>Comparative genomics in systemic dimorphic fungi from Ajellomycetaceae.</title>
        <authorList>
            <person name="Munoz J.F."/>
            <person name="Mcewen J.G."/>
            <person name="Clay O.K."/>
            <person name="Cuomo C.A."/>
        </authorList>
    </citation>
    <scope>NUCLEOTIDE SEQUENCE [LARGE SCALE GENOMIC DNA]</scope>
    <source>
        <strain evidence="2 3">UAMH7299</strain>
    </source>
</reference>
<dbReference type="STRING" id="1447883.A0A2B7Z313"/>
<protein>
    <recommendedName>
        <fullName evidence="1">Protein kinase domain-containing protein</fullName>
    </recommendedName>
</protein>
<dbReference type="InterPro" id="IPR000719">
    <property type="entry name" value="Prot_kinase_dom"/>
</dbReference>
<organism evidence="2 3">
    <name type="scientific">Polytolypa hystricis (strain UAMH7299)</name>
    <dbReference type="NCBI Taxonomy" id="1447883"/>
    <lineage>
        <taxon>Eukaryota</taxon>
        <taxon>Fungi</taxon>
        <taxon>Dikarya</taxon>
        <taxon>Ascomycota</taxon>
        <taxon>Pezizomycotina</taxon>
        <taxon>Eurotiomycetes</taxon>
        <taxon>Eurotiomycetidae</taxon>
        <taxon>Onygenales</taxon>
        <taxon>Onygenales incertae sedis</taxon>
        <taxon>Polytolypa</taxon>
    </lineage>
</organism>
<name>A0A2B7Z313_POLH7</name>
<sequence length="341" mass="39342">MTHPLSDSFCTRYGYSKPNLPYIKGQCLTVQSHEPPAPTNNDCSYDPITAREREHIHPLKRCILHPPLEGQDGSTIANLEIIETVRAGDSHCAQLVVMQVKQVSPQNALPMGRRLLAKIYDPLYFDHEQDDADPFLCVDRDYSHETASYMALRELYGKIVPYYFGSFTLRWHVDKASTRSVRLILIENIPGTSLQQLNPAHFSQLHRQSIMKAVIDAETSLYTHNVRHGDMHPRNILVLNAAEAPDARRVVIIDFGKSSTRRTPYLEEEEQYLPGVEISPLLRWNKAWGFWHAFDPWIDWDWQPWLEYQYAFTRSSITDYMRSVWLPSVVTEAPPPLPNIE</sequence>